<name>A0A7R9K1D7_TIMGE</name>
<dbReference type="GO" id="GO:0042147">
    <property type="term" value="P:retrograde transport, endosome to Golgi"/>
    <property type="evidence" value="ECO:0007669"/>
    <property type="project" value="InterPro"/>
</dbReference>
<protein>
    <recommendedName>
        <fullName evidence="2">Vps53 N-terminal domain-containing protein</fullName>
    </recommendedName>
</protein>
<sequence length="608" mass="69581">MNKLDHFATSIGESSQENIQLTPLHRPCVSGNESDRRTTQPSVIAPRDRLAAAFKVLPSDDPLDQPDFNPVDYINSIFPTEQSLSSIDDVLNGMECKIHSIDNAIRMVVRGQTNVDQDGRTALEEAQHVISELFVHIHDIKVKAEQSEEMVKEITRDIKQLDCAKRNLTSSITTLNHLHMLVGGVDSLLILTKKRLYGEIVMPLQAVMEVMKHFQSYSNIPQVKHLSDQVNQIHLELAHQISGDFREAFSGPNAKHFTPNKQLAEACLVVSILDSKVKRDLLKWFIGLQLSEYCHLFQENQDSAWLDKIDRRYAWLKRHLLEFEDKFGLMFPPDWAVSERITVEFCNITRMELSKLMAKRKSDIDVKLLLFVIQRTSNFENLLSRRFTGITLEDVDGSALKSKINKSLNPFDDSFVDGNNPFKEDLEEESNSLSPAPTMQITPFHGIVSKCFEPYLNIYIESLDKNLNDLIERFVQDSKQQHSPSNSNVTQPEGSNVILSSCADLFVFYKKCMVQCTQLSTGQPMLGLTTTFQKYLREYAIKLLQNNLPNILTTAEYCLETTHQLEVKLKEKVDINLKDNINLSQEQDIFHKYTINFKYIDVTFQGLF</sequence>
<gene>
    <name evidence="3" type="ORF">TGEB3V08_LOCUS7048</name>
</gene>
<evidence type="ECO:0000256" key="1">
    <source>
        <dbReference type="SAM" id="MobiDB-lite"/>
    </source>
</evidence>
<dbReference type="AlphaFoldDB" id="A0A7R9K1D7"/>
<feature type="region of interest" description="Disordered" evidence="1">
    <location>
        <begin position="1"/>
        <end position="41"/>
    </location>
</feature>
<evidence type="ECO:0000259" key="2">
    <source>
        <dbReference type="Pfam" id="PF04100"/>
    </source>
</evidence>
<dbReference type="GO" id="GO:0005829">
    <property type="term" value="C:cytosol"/>
    <property type="evidence" value="ECO:0007669"/>
    <property type="project" value="GOC"/>
</dbReference>
<dbReference type="PANTHER" id="PTHR12820">
    <property type="entry name" value="VACUOLAR SORTING PROTEIN 53"/>
    <property type="match status" value="1"/>
</dbReference>
<feature type="compositionally biased region" description="Polar residues" evidence="1">
    <location>
        <begin position="11"/>
        <end position="21"/>
    </location>
</feature>
<reference evidence="3" key="1">
    <citation type="submission" date="2020-11" db="EMBL/GenBank/DDBJ databases">
        <authorList>
            <person name="Tran Van P."/>
        </authorList>
    </citation>
    <scope>NUCLEOTIDE SEQUENCE</scope>
</reference>
<dbReference type="InterPro" id="IPR007234">
    <property type="entry name" value="Vps53_N"/>
</dbReference>
<feature type="domain" description="Vps53 N-terminal" evidence="2">
    <location>
        <begin position="66"/>
        <end position="479"/>
    </location>
</feature>
<proteinExistence type="predicted"/>
<accession>A0A7R9K1D7</accession>
<dbReference type="PANTHER" id="PTHR12820:SF0">
    <property type="entry name" value="VACUOLAR PROTEIN SORTING-ASSOCIATED PROTEIN 53 HOMOLOG"/>
    <property type="match status" value="1"/>
</dbReference>
<evidence type="ECO:0000313" key="3">
    <source>
        <dbReference type="EMBL" id="CAD7598367.1"/>
    </source>
</evidence>
<dbReference type="Pfam" id="PF04100">
    <property type="entry name" value="Vps53_N"/>
    <property type="match status" value="1"/>
</dbReference>
<organism evidence="3">
    <name type="scientific">Timema genevievae</name>
    <name type="common">Walking stick</name>
    <dbReference type="NCBI Taxonomy" id="629358"/>
    <lineage>
        <taxon>Eukaryota</taxon>
        <taxon>Metazoa</taxon>
        <taxon>Ecdysozoa</taxon>
        <taxon>Arthropoda</taxon>
        <taxon>Hexapoda</taxon>
        <taxon>Insecta</taxon>
        <taxon>Pterygota</taxon>
        <taxon>Neoptera</taxon>
        <taxon>Polyneoptera</taxon>
        <taxon>Phasmatodea</taxon>
        <taxon>Timematodea</taxon>
        <taxon>Timematoidea</taxon>
        <taxon>Timematidae</taxon>
        <taxon>Timema</taxon>
    </lineage>
</organism>
<dbReference type="InterPro" id="IPR039766">
    <property type="entry name" value="Vps53"/>
</dbReference>
<dbReference type="EMBL" id="OE842038">
    <property type="protein sequence ID" value="CAD7598367.1"/>
    <property type="molecule type" value="Genomic_DNA"/>
</dbReference>
<dbReference type="GO" id="GO:0000938">
    <property type="term" value="C:GARP complex"/>
    <property type="evidence" value="ECO:0007669"/>
    <property type="project" value="InterPro"/>
</dbReference>